<accession>A0ABN5SZH8</accession>
<comment type="similarity">
    <text evidence="3">Belongs to the GcvP family.</text>
</comment>
<dbReference type="NCBIfam" id="TIGR00461">
    <property type="entry name" value="gcvP"/>
    <property type="match status" value="1"/>
</dbReference>
<dbReference type="Pfam" id="PF02347">
    <property type="entry name" value="GDC-P"/>
    <property type="match status" value="2"/>
</dbReference>
<protein>
    <recommendedName>
        <fullName evidence="5">glycine dehydrogenase (aminomethyl-transferring)</fullName>
        <ecNumber evidence="5">1.4.4.2</ecNumber>
    </recommendedName>
</protein>
<comment type="function">
    <text evidence="2">The glycine cleavage system catalyzes the degradation of glycine. The P protein binds the alpha-amino group of glycine through its pyridoxal phosphate cofactor; CO(2) is released and the remaining methylamine moiety is then transferred to the lipoamide cofactor of the H protein.</text>
</comment>
<evidence type="ECO:0000313" key="11">
    <source>
        <dbReference type="EMBL" id="AZI67749.1"/>
    </source>
</evidence>
<organism evidence="11 12">
    <name type="scientific">Kaistella daneshvariae</name>
    <dbReference type="NCBI Taxonomy" id="2487074"/>
    <lineage>
        <taxon>Bacteria</taxon>
        <taxon>Pseudomonadati</taxon>
        <taxon>Bacteroidota</taxon>
        <taxon>Flavobacteriia</taxon>
        <taxon>Flavobacteriales</taxon>
        <taxon>Weeksellaceae</taxon>
        <taxon>Chryseobacterium group</taxon>
        <taxon>Kaistella</taxon>
    </lineage>
</organism>
<evidence type="ECO:0000256" key="1">
    <source>
        <dbReference type="ARBA" id="ARBA00001933"/>
    </source>
</evidence>
<gene>
    <name evidence="11" type="primary">gcvP</name>
    <name evidence="11" type="ORF">EIB71_08760</name>
</gene>
<dbReference type="InterPro" id="IPR015421">
    <property type="entry name" value="PyrdxlP-dep_Trfase_major"/>
</dbReference>
<dbReference type="Proteomes" id="UP000274483">
    <property type="component" value="Chromosome"/>
</dbReference>
<dbReference type="Gene3D" id="3.90.1150.10">
    <property type="entry name" value="Aspartate Aminotransferase, domain 1"/>
    <property type="match status" value="2"/>
</dbReference>
<reference evidence="11 12" key="1">
    <citation type="submission" date="2018-11" db="EMBL/GenBank/DDBJ databases">
        <title>Proposal to divide the Flavobacteriaceae and reorganize its genera based on Amino Acid Identity values calculated from whole genome sequences.</title>
        <authorList>
            <person name="Nicholson A.C."/>
            <person name="Gulvik C.A."/>
            <person name="Whitney A.M."/>
            <person name="Humrighouse B.W."/>
            <person name="Bell M."/>
            <person name="Holmes B."/>
            <person name="Steigerwalt A.G."/>
            <person name="Villarma A."/>
            <person name="Sheth M."/>
            <person name="Batra D."/>
            <person name="Pryor J."/>
            <person name="Bernardet J.-F."/>
            <person name="Hugo C."/>
            <person name="Kampfer P."/>
            <person name="Newman J.D."/>
            <person name="McQuiston J.R."/>
        </authorList>
    </citation>
    <scope>NUCLEOTIDE SEQUENCE [LARGE SCALE GENOMIC DNA]</scope>
    <source>
        <strain evidence="11 12">H3001</strain>
    </source>
</reference>
<dbReference type="InterPro" id="IPR015422">
    <property type="entry name" value="PyrdxlP-dep_Trfase_small"/>
</dbReference>
<feature type="domain" description="Glycine cleavage system P-protein N-terminal" evidence="9">
    <location>
        <begin position="8"/>
        <end position="438"/>
    </location>
</feature>
<dbReference type="CDD" id="cd00613">
    <property type="entry name" value="GDC-P"/>
    <property type="match status" value="2"/>
</dbReference>
<keyword evidence="6" id="KW-0663">Pyridoxal phosphate</keyword>
<dbReference type="EMBL" id="CP034158">
    <property type="protein sequence ID" value="AZI67749.1"/>
    <property type="molecule type" value="Genomic_DNA"/>
</dbReference>
<evidence type="ECO:0000256" key="5">
    <source>
        <dbReference type="ARBA" id="ARBA00012134"/>
    </source>
</evidence>
<keyword evidence="7 11" id="KW-0560">Oxidoreductase</keyword>
<dbReference type="NCBIfam" id="NF003346">
    <property type="entry name" value="PRK04366.1"/>
    <property type="match status" value="1"/>
</dbReference>
<dbReference type="PANTHER" id="PTHR11773">
    <property type="entry name" value="GLYCINE DEHYDROGENASE, DECARBOXYLATING"/>
    <property type="match status" value="1"/>
</dbReference>
<dbReference type="InterPro" id="IPR020581">
    <property type="entry name" value="GDC_P"/>
</dbReference>
<evidence type="ECO:0000256" key="2">
    <source>
        <dbReference type="ARBA" id="ARBA00003788"/>
    </source>
</evidence>
<evidence type="ECO:0000313" key="12">
    <source>
        <dbReference type="Proteomes" id="UP000274483"/>
    </source>
</evidence>
<evidence type="ECO:0000259" key="9">
    <source>
        <dbReference type="Pfam" id="PF02347"/>
    </source>
</evidence>
<evidence type="ECO:0000256" key="3">
    <source>
        <dbReference type="ARBA" id="ARBA00010756"/>
    </source>
</evidence>
<dbReference type="SUPFAM" id="SSF53383">
    <property type="entry name" value="PLP-dependent transferases"/>
    <property type="match status" value="2"/>
</dbReference>
<dbReference type="InterPro" id="IPR003437">
    <property type="entry name" value="GcvP"/>
</dbReference>
<dbReference type="Pfam" id="PF21478">
    <property type="entry name" value="GcvP2_C"/>
    <property type="match status" value="1"/>
</dbReference>
<feature type="domain" description="Glycine dehydrogenase C-terminal" evidence="10">
    <location>
        <begin position="774"/>
        <end position="894"/>
    </location>
</feature>
<dbReference type="InterPro" id="IPR049316">
    <property type="entry name" value="GDC-P_C"/>
</dbReference>
<comment type="catalytic activity">
    <reaction evidence="8">
        <text>N(6)-[(R)-lipoyl]-L-lysyl-[glycine-cleavage complex H protein] + glycine + H(+) = N(6)-[(R)-S(8)-aminomethyldihydrolipoyl]-L-lysyl-[glycine-cleavage complex H protein] + CO2</text>
        <dbReference type="Rhea" id="RHEA:24304"/>
        <dbReference type="Rhea" id="RHEA-COMP:10494"/>
        <dbReference type="Rhea" id="RHEA-COMP:10495"/>
        <dbReference type="ChEBI" id="CHEBI:15378"/>
        <dbReference type="ChEBI" id="CHEBI:16526"/>
        <dbReference type="ChEBI" id="CHEBI:57305"/>
        <dbReference type="ChEBI" id="CHEBI:83099"/>
        <dbReference type="ChEBI" id="CHEBI:83143"/>
        <dbReference type="EC" id="1.4.4.2"/>
    </reaction>
</comment>
<keyword evidence="12" id="KW-1185">Reference proteome</keyword>
<dbReference type="GO" id="GO:0004375">
    <property type="term" value="F:glycine dehydrogenase (decarboxylating) activity"/>
    <property type="evidence" value="ECO:0007669"/>
    <property type="project" value="UniProtKB-EC"/>
</dbReference>
<comment type="cofactor">
    <cofactor evidence="1">
        <name>pyridoxal 5'-phosphate</name>
        <dbReference type="ChEBI" id="CHEBI:597326"/>
    </cofactor>
</comment>
<evidence type="ECO:0000256" key="6">
    <source>
        <dbReference type="ARBA" id="ARBA00022898"/>
    </source>
</evidence>
<sequence length="952" mass="104992">MNTTQFVNRHISMNEADQQAMLDRIGVADIEELIGQTIPDSIRLKKDLSITEALSEYEMLAHSKDLAAKNLLFDNYIGFGYNNTILPSAIQRNILENPSWYTAYTPYQAEIAQGRLEALLNFQTVVSDLTGFPLANASLLDESTAAAEAMHMFFESRTKTQKKANAIKFFVSDLVLPQTIAVLRTKAEGLGIEIVVGNYEEEKLDESFYGAILQYPGKNGIIIDYTDVISSYKSLELQVVVACDPMALVKLKSPADMGADCAVGTTQRFGIPMGYGGPHAAFFGCKEEYKRDLPGRIIGVSQDAYGKRALRMALQTREQHIKREKATSNICTAQVLLAVMAGMYAVYHGPNGLNFIADQIHFKAVALQNGLKALGYDVAEEPIFDTVKFRMNEADKARLHRLMLDRKINLNYFTDGIVSISLNETSTPQKVQYLFDAFADFVGSQSFKLTFKDEVQIPEANLRTDAILEEEVFNLYHTETELMRYIKRLERKDLSLTHSMISLGSCTMKLNAATEMLPLSWAEWGSVHPFVPTDQAGGYQILIKELEKDLAEITGFAGTSLQPNSGAQGEYAGLMVIREYHKSRGEGHRNIVLIPQSAHGTNPASAVIAGMKVVVVKNLENGEIDFEDLKAKAEQHSENLGAVMITYPSTYGFFDDNIKEITDLIHQHGGQIYMDGANMNAQVGYTSPGAIGADVCHLNLHKTFAIPHGGGGPGVGPICVAEHLVKFLPGNPNIKAGGNEAIAAISGAPYGSSLVLNISYAYIKMLGADGLKQATNIAILNANYLKEVLAEHFPILYSNEKGRVAHECIVDFRQFKAFGVEVTDIAKRLMDYGYHAPTVSFPVAGTLMIEPTESESKAELDRFAEALISIKKEIDEIVDGKADAANNVLKNAPHTEQVVISDSWDKPYSREKAAYPLDWVRDRKFFASVSRVDEAYGDRNLICTCAPIESYM</sequence>
<dbReference type="Gene3D" id="3.40.640.10">
    <property type="entry name" value="Type I PLP-dependent aspartate aminotransferase-like (Major domain)"/>
    <property type="match status" value="2"/>
</dbReference>
<evidence type="ECO:0000259" key="10">
    <source>
        <dbReference type="Pfam" id="PF21478"/>
    </source>
</evidence>
<feature type="domain" description="Glycine cleavage system P-protein N-terminal" evidence="9">
    <location>
        <begin position="469"/>
        <end position="730"/>
    </location>
</feature>
<dbReference type="EC" id="1.4.4.2" evidence="5"/>
<dbReference type="InterPro" id="IPR015424">
    <property type="entry name" value="PyrdxlP-dep_Trfase"/>
</dbReference>
<comment type="subunit">
    <text evidence="4">The glycine cleavage system is composed of four proteins: P, T, L and H.</text>
</comment>
<evidence type="ECO:0000256" key="7">
    <source>
        <dbReference type="ARBA" id="ARBA00023002"/>
    </source>
</evidence>
<name>A0ABN5SZH8_9FLAO</name>
<evidence type="ECO:0000256" key="4">
    <source>
        <dbReference type="ARBA" id="ARBA00011690"/>
    </source>
</evidence>
<dbReference type="RefSeq" id="WP_124758118.1">
    <property type="nucleotide sequence ID" value="NZ_CBCRWA010000001.1"/>
</dbReference>
<proteinExistence type="inferred from homology"/>
<evidence type="ECO:0000256" key="8">
    <source>
        <dbReference type="ARBA" id="ARBA00049026"/>
    </source>
</evidence>
<dbReference type="PANTHER" id="PTHR11773:SF1">
    <property type="entry name" value="GLYCINE DEHYDROGENASE (DECARBOXYLATING), MITOCHONDRIAL"/>
    <property type="match status" value="1"/>
</dbReference>
<dbReference type="InterPro" id="IPR049315">
    <property type="entry name" value="GDC-P_N"/>
</dbReference>